<dbReference type="FunFam" id="1.25.10.10:FF:000353">
    <property type="entry name" value="Serine/threonine-protein phosphatase 2A 56 kDa regulatory subunit"/>
    <property type="match status" value="1"/>
</dbReference>
<dbReference type="InterPro" id="IPR011989">
    <property type="entry name" value="ARM-like"/>
</dbReference>
<dbReference type="SUPFAM" id="SSF48371">
    <property type="entry name" value="ARM repeat"/>
    <property type="match status" value="1"/>
</dbReference>
<dbReference type="Proteomes" id="UP001151582">
    <property type="component" value="Unassembled WGS sequence"/>
</dbReference>
<feature type="compositionally biased region" description="Polar residues" evidence="1">
    <location>
        <begin position="638"/>
        <end position="655"/>
    </location>
</feature>
<dbReference type="PANTHER" id="PTHR10257:SF3">
    <property type="entry name" value="SERINE_THREONINE-PROTEIN PHOSPHATASE 2A 56 KDA REGULATORY SUBUNIT GAMMA ISOFORM"/>
    <property type="match status" value="1"/>
</dbReference>
<protein>
    <submittedName>
        <fullName evidence="2">Serine/threonine-protein phosphatase 2A 56 kDa regulatory subunit delta isoform</fullName>
    </submittedName>
</protein>
<dbReference type="OrthoDB" id="10264446at2759"/>
<name>A0A9W8BE46_9FUNG</name>
<dbReference type="PANTHER" id="PTHR10257">
    <property type="entry name" value="SERINE/THREONINE PROTEIN PHOSPHATASE 2A PP2A REGULATORY SUBUNIT B"/>
    <property type="match status" value="1"/>
</dbReference>
<dbReference type="AlphaFoldDB" id="A0A9W8BE46"/>
<comment type="caution">
    <text evidence="2">The sequence shown here is derived from an EMBL/GenBank/DDBJ whole genome shotgun (WGS) entry which is preliminary data.</text>
</comment>
<dbReference type="InterPro" id="IPR002554">
    <property type="entry name" value="PP2A_B56"/>
</dbReference>
<feature type="compositionally biased region" description="Polar residues" evidence="1">
    <location>
        <begin position="15"/>
        <end position="36"/>
    </location>
</feature>
<dbReference type="GO" id="GO:0019888">
    <property type="term" value="F:protein phosphatase regulator activity"/>
    <property type="evidence" value="ECO:0007669"/>
    <property type="project" value="InterPro"/>
</dbReference>
<feature type="region of interest" description="Disordered" evidence="1">
    <location>
        <begin position="506"/>
        <end position="543"/>
    </location>
</feature>
<feature type="region of interest" description="Disordered" evidence="1">
    <location>
        <begin position="1"/>
        <end position="66"/>
    </location>
</feature>
<evidence type="ECO:0000313" key="3">
    <source>
        <dbReference type="Proteomes" id="UP001151582"/>
    </source>
</evidence>
<dbReference type="GO" id="GO:0007165">
    <property type="term" value="P:signal transduction"/>
    <property type="evidence" value="ECO:0007669"/>
    <property type="project" value="InterPro"/>
</dbReference>
<dbReference type="GO" id="GO:0000159">
    <property type="term" value="C:protein phosphatase type 2A complex"/>
    <property type="evidence" value="ECO:0007669"/>
    <property type="project" value="InterPro"/>
</dbReference>
<sequence>MSTPPSHPDPVCSPVDTSSTTMQLTTPDHSASTMSTSKRDSDPGVGWTLESSAAKSGSHSRLKSDPLATSASAAQLFTIRSITHRFHQRSQNAWQDLPMLAEAPEETRQSLLLQKLEQCSVVFDFTDASVDMIQKEAKRKHLFDLIEYVATNRGVVFEAVYPAFAANLFRTIPPQANPVGEQFDPEEDEPVLEAAWPHIQVVYEFFLQFLESPDFNTNVARKYIDQSFILQLLDLFDSEDPRERDYLKTTLHRIYGKFLHLRAFIRKSINHIFLHFIYEQERHHGIAELLEILGSIINGFALPLKEEHKVFLSRVLIPLHKTKSLMLYYQQLAYCTVQFLEKDPTLTATVVKGLLKYWPKVNSPKEVMFLGELEDILSTIDEAQFKTVCTPVFRQIARCLNSPHFQVADRALGYWRNDFIAELITQNRHEILPIVLPVLSKYAQGHWNRTIHQLMYSTLQFFSEEDPTLFNACYEQVKSHRQSERQRLQQREQLWKQLEAHPSCLDVRPSGATVSSVSASKAPEPTTATPRPSANGGGNSTDQSAMELEDLDLLDPASRPVMPDEGTVDPRKGFIRRKSVLPIDEQVLQELARYQSLESVAGLSNAESLLSPSFDDPPGCSRQPMAGFRSTAAPAVPPNQTSRTDSLSNATPRPS</sequence>
<reference evidence="2" key="1">
    <citation type="submission" date="2022-07" db="EMBL/GenBank/DDBJ databases">
        <title>Phylogenomic reconstructions and comparative analyses of Kickxellomycotina fungi.</title>
        <authorList>
            <person name="Reynolds N.K."/>
            <person name="Stajich J.E."/>
            <person name="Barry K."/>
            <person name="Grigoriev I.V."/>
            <person name="Crous P."/>
            <person name="Smith M.E."/>
        </authorList>
    </citation>
    <scope>NUCLEOTIDE SEQUENCE</scope>
    <source>
        <strain evidence="2">RSA 567</strain>
    </source>
</reference>
<accession>A0A9W8BE46</accession>
<dbReference type="EMBL" id="JANBQB010000001">
    <property type="protein sequence ID" value="KAJ1985372.1"/>
    <property type="molecule type" value="Genomic_DNA"/>
</dbReference>
<evidence type="ECO:0000256" key="1">
    <source>
        <dbReference type="SAM" id="MobiDB-lite"/>
    </source>
</evidence>
<feature type="region of interest" description="Disordered" evidence="1">
    <location>
        <begin position="608"/>
        <end position="655"/>
    </location>
</feature>
<dbReference type="InterPro" id="IPR016024">
    <property type="entry name" value="ARM-type_fold"/>
</dbReference>
<dbReference type="Gene3D" id="1.25.10.10">
    <property type="entry name" value="Leucine-rich Repeat Variant"/>
    <property type="match status" value="1"/>
</dbReference>
<proteinExistence type="predicted"/>
<dbReference type="Pfam" id="PF01603">
    <property type="entry name" value="B56"/>
    <property type="match status" value="1"/>
</dbReference>
<feature type="compositionally biased region" description="Polar residues" evidence="1">
    <location>
        <begin position="49"/>
        <end position="59"/>
    </location>
</feature>
<organism evidence="2 3">
    <name type="scientific">Dimargaris verticillata</name>
    <dbReference type="NCBI Taxonomy" id="2761393"/>
    <lineage>
        <taxon>Eukaryota</taxon>
        <taxon>Fungi</taxon>
        <taxon>Fungi incertae sedis</taxon>
        <taxon>Zoopagomycota</taxon>
        <taxon>Kickxellomycotina</taxon>
        <taxon>Dimargaritomycetes</taxon>
        <taxon>Dimargaritales</taxon>
        <taxon>Dimargaritaceae</taxon>
        <taxon>Dimargaris</taxon>
    </lineage>
</organism>
<evidence type="ECO:0000313" key="2">
    <source>
        <dbReference type="EMBL" id="KAJ1985372.1"/>
    </source>
</evidence>
<keyword evidence="3" id="KW-1185">Reference proteome</keyword>
<gene>
    <name evidence="2" type="primary">RTS1</name>
    <name evidence="2" type="ORF">H4R34_000026</name>
</gene>